<dbReference type="PANTHER" id="PTHR43687">
    <property type="entry name" value="ADENYLYLSULFATE REDUCTASE, BETA SUBUNIT"/>
    <property type="match status" value="1"/>
</dbReference>
<proteinExistence type="predicted"/>
<feature type="domain" description="4Fe-4S ferredoxin-type" evidence="5">
    <location>
        <begin position="8"/>
        <end position="37"/>
    </location>
</feature>
<dbReference type="PROSITE" id="PS00198">
    <property type="entry name" value="4FE4S_FER_1"/>
    <property type="match status" value="2"/>
</dbReference>
<dbReference type="AlphaFoldDB" id="A0A8J6MZS2"/>
<sequence>MAKKTKKGKIAVDRELCKGCHICIEVCPNNRIEVDESLNNKGYSPARPKENVSEGEKGCVGCAMCATVCPEVAIEVYRAQ</sequence>
<organism evidence="6 7">
    <name type="scientific">Candidatus Desulfacyla euxinica</name>
    <dbReference type="NCBI Taxonomy" id="2841693"/>
    <lineage>
        <taxon>Bacteria</taxon>
        <taxon>Deltaproteobacteria</taxon>
        <taxon>Candidatus Desulfacyla</taxon>
    </lineage>
</organism>
<dbReference type="PROSITE" id="PS51379">
    <property type="entry name" value="4FE4S_FER_2"/>
    <property type="match status" value="2"/>
</dbReference>
<evidence type="ECO:0000259" key="5">
    <source>
        <dbReference type="PROSITE" id="PS51379"/>
    </source>
</evidence>
<keyword evidence="2" id="KW-0479">Metal-binding</keyword>
<keyword evidence="3" id="KW-0408">Iron</keyword>
<dbReference type="Proteomes" id="UP000650524">
    <property type="component" value="Unassembled WGS sequence"/>
</dbReference>
<dbReference type="InterPro" id="IPR017896">
    <property type="entry name" value="4Fe4S_Fe-S-bd"/>
</dbReference>
<evidence type="ECO:0000256" key="4">
    <source>
        <dbReference type="ARBA" id="ARBA00023014"/>
    </source>
</evidence>
<dbReference type="Pfam" id="PF12838">
    <property type="entry name" value="Fer4_7"/>
    <property type="match status" value="1"/>
</dbReference>
<protein>
    <submittedName>
        <fullName evidence="6">4Fe-4S dicluster domain-containing protein</fullName>
    </submittedName>
</protein>
<keyword evidence="1" id="KW-0004">4Fe-4S</keyword>
<reference evidence="6 7" key="1">
    <citation type="submission" date="2020-08" db="EMBL/GenBank/DDBJ databases">
        <title>Bridging the membrane lipid divide: bacteria of the FCB group superphylum have the potential to synthesize archaeal ether lipids.</title>
        <authorList>
            <person name="Villanueva L."/>
            <person name="Von Meijenfeldt F.A.B."/>
            <person name="Westbye A.B."/>
            <person name="Yadav S."/>
            <person name="Hopmans E.C."/>
            <person name="Dutilh B.E."/>
            <person name="Sinninghe Damste J.S."/>
        </authorList>
    </citation>
    <scope>NUCLEOTIDE SEQUENCE [LARGE SCALE GENOMIC DNA]</scope>
    <source>
        <strain evidence="6">NIOZ-UU27</strain>
    </source>
</reference>
<accession>A0A8J6MZS2</accession>
<evidence type="ECO:0000256" key="1">
    <source>
        <dbReference type="ARBA" id="ARBA00022485"/>
    </source>
</evidence>
<comment type="caution">
    <text evidence="6">The sequence shown here is derived from an EMBL/GenBank/DDBJ whole genome shotgun (WGS) entry which is preliminary data.</text>
</comment>
<gene>
    <name evidence="6" type="ORF">H8E19_05865</name>
</gene>
<dbReference type="PANTHER" id="PTHR43687:SF1">
    <property type="entry name" value="FERREDOXIN III"/>
    <property type="match status" value="1"/>
</dbReference>
<evidence type="ECO:0000313" key="7">
    <source>
        <dbReference type="Proteomes" id="UP000650524"/>
    </source>
</evidence>
<dbReference type="GO" id="GO:0046872">
    <property type="term" value="F:metal ion binding"/>
    <property type="evidence" value="ECO:0007669"/>
    <property type="project" value="UniProtKB-KW"/>
</dbReference>
<feature type="domain" description="4Fe-4S ferredoxin-type" evidence="5">
    <location>
        <begin position="48"/>
        <end position="79"/>
    </location>
</feature>
<dbReference type="EMBL" id="JACNJD010000174">
    <property type="protein sequence ID" value="MBC8176913.1"/>
    <property type="molecule type" value="Genomic_DNA"/>
</dbReference>
<dbReference type="Gene3D" id="3.30.70.3270">
    <property type="match status" value="1"/>
</dbReference>
<dbReference type="InterPro" id="IPR017900">
    <property type="entry name" value="4Fe4S_Fe_S_CS"/>
</dbReference>
<evidence type="ECO:0000256" key="2">
    <source>
        <dbReference type="ARBA" id="ARBA00022723"/>
    </source>
</evidence>
<keyword evidence="4" id="KW-0411">Iron-sulfur</keyword>
<dbReference type="Gene3D" id="3.30.70.20">
    <property type="match status" value="1"/>
</dbReference>
<evidence type="ECO:0000256" key="3">
    <source>
        <dbReference type="ARBA" id="ARBA00023004"/>
    </source>
</evidence>
<dbReference type="GO" id="GO:0051539">
    <property type="term" value="F:4 iron, 4 sulfur cluster binding"/>
    <property type="evidence" value="ECO:0007669"/>
    <property type="project" value="UniProtKB-KW"/>
</dbReference>
<dbReference type="SUPFAM" id="SSF54862">
    <property type="entry name" value="4Fe-4S ferredoxins"/>
    <property type="match status" value="1"/>
</dbReference>
<name>A0A8J6MZS2_9DELT</name>
<evidence type="ECO:0000313" key="6">
    <source>
        <dbReference type="EMBL" id="MBC8176913.1"/>
    </source>
</evidence>
<dbReference type="InterPro" id="IPR050572">
    <property type="entry name" value="Fe-S_Ferredoxin"/>
</dbReference>